<dbReference type="SUPFAM" id="SSF48403">
    <property type="entry name" value="Ankyrin repeat"/>
    <property type="match status" value="1"/>
</dbReference>
<feature type="domain" description="F-box" evidence="5">
    <location>
        <begin position="1"/>
        <end position="46"/>
    </location>
</feature>
<dbReference type="AlphaFoldDB" id="A0AAD6D6N3"/>
<protein>
    <recommendedName>
        <fullName evidence="1">protein S-acyltransferase</fullName>
        <ecNumber evidence="1">2.3.1.225</ecNumber>
    </recommendedName>
</protein>
<reference evidence="6 7" key="1">
    <citation type="journal article" date="2023" name="IMA Fungus">
        <title>Comparative genomic study of the Penicillium genus elucidates a diverse pangenome and 15 lateral gene transfer events.</title>
        <authorList>
            <person name="Petersen C."/>
            <person name="Sorensen T."/>
            <person name="Nielsen M.R."/>
            <person name="Sondergaard T.E."/>
            <person name="Sorensen J.L."/>
            <person name="Fitzpatrick D.A."/>
            <person name="Frisvad J.C."/>
            <person name="Nielsen K.L."/>
        </authorList>
    </citation>
    <scope>NUCLEOTIDE SEQUENCE [LARGE SCALE GENOMIC DNA]</scope>
    <source>
        <strain evidence="6 7">IBT 35679</strain>
    </source>
</reference>
<dbReference type="PROSITE" id="PS50181">
    <property type="entry name" value="FBOX"/>
    <property type="match status" value="1"/>
</dbReference>
<evidence type="ECO:0000256" key="2">
    <source>
        <dbReference type="ARBA" id="ARBA00022737"/>
    </source>
</evidence>
<dbReference type="PROSITE" id="PS50297">
    <property type="entry name" value="ANK_REP_REGION"/>
    <property type="match status" value="4"/>
</dbReference>
<dbReference type="GO" id="GO:0019706">
    <property type="term" value="F:protein-cysteine S-palmitoyltransferase activity"/>
    <property type="evidence" value="ECO:0007669"/>
    <property type="project" value="UniProtKB-EC"/>
</dbReference>
<feature type="repeat" description="ANK" evidence="4">
    <location>
        <begin position="86"/>
        <end position="118"/>
    </location>
</feature>
<evidence type="ECO:0000256" key="4">
    <source>
        <dbReference type="PROSITE-ProRule" id="PRU00023"/>
    </source>
</evidence>
<dbReference type="InterPro" id="IPR036770">
    <property type="entry name" value="Ankyrin_rpt-contain_sf"/>
</dbReference>
<dbReference type="EMBL" id="JAQIZZ010000001">
    <property type="protein sequence ID" value="KAJ5556796.1"/>
    <property type="molecule type" value="Genomic_DNA"/>
</dbReference>
<proteinExistence type="predicted"/>
<dbReference type="InterPro" id="IPR002110">
    <property type="entry name" value="Ankyrin_rpt"/>
</dbReference>
<dbReference type="InterPro" id="IPR001810">
    <property type="entry name" value="F-box_dom"/>
</dbReference>
<sequence length="334" mass="36103">MPLTQLPPEILLQIAYMIDKESDLASFVQVNRGLYQTLISQLYLRNAKDSGGTAILHAARSGNCSTLQKALQAWTDATSPAGLPVKPDQPLLLAAKNGNLPAVKMLIEYGADPNIRGQKKCTPLIAASQYGHTAVVATLLAHPNIKKNAYSLGQITPINIAAQNGHTEIVKMLLSSGAHAGFARENGLAPLHSAVLDKDPELVRLLMNQTSVDPNALFAESRFSDLTPLHIAVKTNKEELVKILLTDKRINPDITAHPLSQTPLLDAVIKDNEVMVRLLLEAGARKDIKDRSGLSPAMLLDAASAKDRGELLTARAWFITDLPPLGTLIRDRPP</sequence>
<dbReference type="PANTHER" id="PTHR24161:SF85">
    <property type="entry name" value="PALMITOYLTRANSFERASE HIP14"/>
    <property type="match status" value="1"/>
</dbReference>
<keyword evidence="2" id="KW-0677">Repeat</keyword>
<dbReference type="EC" id="2.3.1.225" evidence="1"/>
<accession>A0AAD6D6N3</accession>
<evidence type="ECO:0000313" key="7">
    <source>
        <dbReference type="Proteomes" id="UP001220324"/>
    </source>
</evidence>
<evidence type="ECO:0000313" key="6">
    <source>
        <dbReference type="EMBL" id="KAJ5556796.1"/>
    </source>
</evidence>
<feature type="repeat" description="ANK" evidence="4">
    <location>
        <begin position="259"/>
        <end position="291"/>
    </location>
</feature>
<comment type="caution">
    <text evidence="6">The sequence shown here is derived from an EMBL/GenBank/DDBJ whole genome shotgun (WGS) entry which is preliminary data.</text>
</comment>
<feature type="repeat" description="ANK" evidence="4">
    <location>
        <begin position="224"/>
        <end position="245"/>
    </location>
</feature>
<evidence type="ECO:0000259" key="5">
    <source>
        <dbReference type="PROSITE" id="PS50181"/>
    </source>
</evidence>
<dbReference type="PANTHER" id="PTHR24161">
    <property type="entry name" value="ANK_REP_REGION DOMAIN-CONTAINING PROTEIN-RELATED"/>
    <property type="match status" value="1"/>
</dbReference>
<dbReference type="SMART" id="SM00248">
    <property type="entry name" value="ANK"/>
    <property type="match status" value="6"/>
</dbReference>
<gene>
    <name evidence="6" type="ORF">N7494_000711</name>
</gene>
<evidence type="ECO:0000256" key="3">
    <source>
        <dbReference type="ARBA" id="ARBA00023043"/>
    </source>
</evidence>
<keyword evidence="3 4" id="KW-0040">ANK repeat</keyword>
<organism evidence="6 7">
    <name type="scientific">Penicillium frequentans</name>
    <dbReference type="NCBI Taxonomy" id="3151616"/>
    <lineage>
        <taxon>Eukaryota</taxon>
        <taxon>Fungi</taxon>
        <taxon>Dikarya</taxon>
        <taxon>Ascomycota</taxon>
        <taxon>Pezizomycotina</taxon>
        <taxon>Eurotiomycetes</taxon>
        <taxon>Eurotiomycetidae</taxon>
        <taxon>Eurotiales</taxon>
        <taxon>Aspergillaceae</taxon>
        <taxon>Penicillium</taxon>
    </lineage>
</organism>
<feature type="repeat" description="ANK" evidence="4">
    <location>
        <begin position="153"/>
        <end position="185"/>
    </location>
</feature>
<evidence type="ECO:0000256" key="1">
    <source>
        <dbReference type="ARBA" id="ARBA00012210"/>
    </source>
</evidence>
<keyword evidence="7" id="KW-1185">Reference proteome</keyword>
<dbReference type="Gene3D" id="1.25.40.20">
    <property type="entry name" value="Ankyrin repeat-containing domain"/>
    <property type="match status" value="2"/>
</dbReference>
<dbReference type="Proteomes" id="UP001220324">
    <property type="component" value="Unassembled WGS sequence"/>
</dbReference>
<dbReference type="Pfam" id="PF12796">
    <property type="entry name" value="Ank_2"/>
    <property type="match status" value="3"/>
</dbReference>
<name>A0AAD6D6N3_9EURO</name>
<dbReference type="PROSITE" id="PS50088">
    <property type="entry name" value="ANK_REPEAT"/>
    <property type="match status" value="4"/>
</dbReference>